<evidence type="ECO:0000313" key="5">
    <source>
        <dbReference type="Proteomes" id="UP000623269"/>
    </source>
</evidence>
<dbReference type="InterPro" id="IPR029039">
    <property type="entry name" value="Flavoprotein-like_sf"/>
</dbReference>
<dbReference type="SUPFAM" id="SSF52218">
    <property type="entry name" value="Flavoproteins"/>
    <property type="match status" value="1"/>
</dbReference>
<dbReference type="Pfam" id="PF03358">
    <property type="entry name" value="FMN_red"/>
    <property type="match status" value="1"/>
</dbReference>
<dbReference type="AlphaFoldDB" id="A0A8J7H5H0"/>
<organism evidence="4 5">
    <name type="scientific">Mobilitalea sibirica</name>
    <dbReference type="NCBI Taxonomy" id="1462919"/>
    <lineage>
        <taxon>Bacteria</taxon>
        <taxon>Bacillati</taxon>
        <taxon>Bacillota</taxon>
        <taxon>Clostridia</taxon>
        <taxon>Lachnospirales</taxon>
        <taxon>Lachnospiraceae</taxon>
        <taxon>Mobilitalea</taxon>
    </lineage>
</organism>
<dbReference type="Gene3D" id="3.40.50.360">
    <property type="match status" value="1"/>
</dbReference>
<name>A0A8J7H5H0_9FIRM</name>
<comment type="caution">
    <text evidence="4">The sequence shown here is derived from an EMBL/GenBank/DDBJ whole genome shotgun (WGS) entry which is preliminary data.</text>
</comment>
<dbReference type="PANTHER" id="PTHR43278:SF4">
    <property type="entry name" value="NAD(P)H-DEPENDENT FMN-CONTAINING OXIDOREDUCTASE YWQN-RELATED"/>
    <property type="match status" value="1"/>
</dbReference>
<dbReference type="EMBL" id="JAEAGR010000030">
    <property type="protein sequence ID" value="MBH1942587.1"/>
    <property type="molecule type" value="Genomic_DNA"/>
</dbReference>
<keyword evidence="1" id="KW-0285">Flavoprotein</keyword>
<keyword evidence="2" id="KW-0288">FMN</keyword>
<keyword evidence="5" id="KW-1185">Reference proteome</keyword>
<dbReference type="InterPro" id="IPR005025">
    <property type="entry name" value="FMN_Rdtase-like_dom"/>
</dbReference>
<evidence type="ECO:0000256" key="2">
    <source>
        <dbReference type="ARBA" id="ARBA00022643"/>
    </source>
</evidence>
<proteinExistence type="predicted"/>
<dbReference type="PANTHER" id="PTHR43278">
    <property type="entry name" value="NAD(P)H-DEPENDENT FMN-CONTAINING OXIDOREDUCTASE YWQN-RELATED"/>
    <property type="match status" value="1"/>
</dbReference>
<gene>
    <name evidence="4" type="ORF">I5677_16985</name>
</gene>
<dbReference type="RefSeq" id="WP_197662840.1">
    <property type="nucleotide sequence ID" value="NZ_JAEAGR010000030.1"/>
</dbReference>
<dbReference type="Proteomes" id="UP000623269">
    <property type="component" value="Unassembled WGS sequence"/>
</dbReference>
<evidence type="ECO:0000256" key="1">
    <source>
        <dbReference type="ARBA" id="ARBA00022630"/>
    </source>
</evidence>
<evidence type="ECO:0000313" key="4">
    <source>
        <dbReference type="EMBL" id="MBH1942587.1"/>
    </source>
</evidence>
<reference evidence="4" key="1">
    <citation type="submission" date="2020-12" db="EMBL/GenBank/DDBJ databases">
        <title>M. sibirica DSM 26468T genome.</title>
        <authorList>
            <person name="Thieme N."/>
            <person name="Rettenmaier R."/>
            <person name="Zverlov V."/>
            <person name="Liebl W."/>
        </authorList>
    </citation>
    <scope>NUCLEOTIDE SEQUENCE</scope>
    <source>
        <strain evidence="4">DSM 26468</strain>
    </source>
</reference>
<sequence length="188" mass="21060">MKAICIIGSPRSKGSSGIIIDRIIEGMKEVSIDSCRYCLGNMNINYCIGCKKCYEDGGICVQKDDMDIIMKDLFEADIIIIASPSYWGDITGQLKVFFDRNTPYCDTNEKRISIPKGKKGISVAIRAGQTDRENLHIIETIEHYYGHLGIKPVGSLSIRGIDTVEDLYKNKEEIDKAYELGKNIINLL</sequence>
<evidence type="ECO:0000259" key="3">
    <source>
        <dbReference type="Pfam" id="PF03358"/>
    </source>
</evidence>
<accession>A0A8J7H5H0</accession>
<dbReference type="GO" id="GO:0016491">
    <property type="term" value="F:oxidoreductase activity"/>
    <property type="evidence" value="ECO:0007669"/>
    <property type="project" value="InterPro"/>
</dbReference>
<protein>
    <submittedName>
        <fullName evidence="4">Flavodoxin family protein</fullName>
    </submittedName>
</protein>
<feature type="domain" description="NADPH-dependent FMN reductase-like" evidence="3">
    <location>
        <begin position="1"/>
        <end position="110"/>
    </location>
</feature>
<dbReference type="InterPro" id="IPR051796">
    <property type="entry name" value="ISF_SsuE-like"/>
</dbReference>